<dbReference type="SUPFAM" id="SSF58104">
    <property type="entry name" value="Methyl-accepting chemotaxis protein (MCP) signaling domain"/>
    <property type="match status" value="1"/>
</dbReference>
<dbReference type="PROSITE" id="PS50111">
    <property type="entry name" value="CHEMOTAXIS_TRANSDUC_2"/>
    <property type="match status" value="1"/>
</dbReference>
<feature type="domain" description="HBM" evidence="7">
    <location>
        <begin position="45"/>
        <end position="285"/>
    </location>
</feature>
<dbReference type="Pfam" id="PF00015">
    <property type="entry name" value="MCPsignal"/>
    <property type="match status" value="1"/>
</dbReference>
<dbReference type="AlphaFoldDB" id="A0A5C1Q970"/>
<keyword evidence="3" id="KW-0807">Transducer</keyword>
<feature type="compositionally biased region" description="Low complexity" evidence="4">
    <location>
        <begin position="397"/>
        <end position="407"/>
    </location>
</feature>
<dbReference type="GO" id="GO:0006935">
    <property type="term" value="P:chemotaxis"/>
    <property type="evidence" value="ECO:0007669"/>
    <property type="project" value="UniProtKB-KW"/>
</dbReference>
<dbReference type="OrthoDB" id="369026at2"/>
<keyword evidence="9" id="KW-1185">Reference proteome</keyword>
<proteinExistence type="inferred from homology"/>
<comment type="similarity">
    <text evidence="2">Belongs to the methyl-accepting chemotaxis (MCP) protein family.</text>
</comment>
<keyword evidence="5" id="KW-0812">Transmembrane</keyword>
<dbReference type="GO" id="GO:0005886">
    <property type="term" value="C:plasma membrane"/>
    <property type="evidence" value="ECO:0007669"/>
    <property type="project" value="TreeGrafter"/>
</dbReference>
<accession>A0A5C1Q970</accession>
<evidence type="ECO:0000256" key="3">
    <source>
        <dbReference type="PROSITE-ProRule" id="PRU00284"/>
    </source>
</evidence>
<evidence type="ECO:0000256" key="5">
    <source>
        <dbReference type="SAM" id="Phobius"/>
    </source>
</evidence>
<dbReference type="PANTHER" id="PTHR43531">
    <property type="entry name" value="PROTEIN ICFG"/>
    <property type="match status" value="1"/>
</dbReference>
<dbReference type="PANTHER" id="PTHR43531:SF11">
    <property type="entry name" value="METHYL-ACCEPTING CHEMOTAXIS PROTEIN 3"/>
    <property type="match status" value="1"/>
</dbReference>
<evidence type="ECO:0000256" key="1">
    <source>
        <dbReference type="ARBA" id="ARBA00022500"/>
    </source>
</evidence>
<feature type="region of interest" description="Disordered" evidence="4">
    <location>
        <begin position="379"/>
        <end position="407"/>
    </location>
</feature>
<sequence length="680" mass="74571">MEIEMKLRAKVLMGFGSVILLLLIVSIVAFIALNGASNGFTKYEGLANDTNLSGRLQANMLMVRINVLNYLKDGTDVYVDNYQEYMDLVDGFIVEAENEIQNPERAALVLKSKNEIEEYSTSFEQVVTFMGQRDKIVDNNLGINGTTMENKLAEIMVYANDANNNEVSYEAGIALRHLLLGRLFVAKYLEDNQKIYSDMLDSEMKLLDESFDSLLGMIEDRSLINLLKEVDSLHSIYWDGFKEVYSIIIDRNKLIDNKLNVLGPLIADNIEEIKLSVKNEQEALGANLQSQNTVYITIVIGTSALAVLIGILLALFITSSILKQLGVDPSEIADIATSIEGGDLMIKFNTDKPLVGVHNSLYGMVDKLQEVVTSVRSSSDNVASGSGQLSDTAQQMSQGAAEQASSIEEISSSMEEMVSNIKRNADNSNQTEKIARKSAIDAENGGEAVNRTVEAMKDIAKKIGVIEEIARNTNLLALNASIEAARAGEYGKGFAVVASEVGKLAERSQLAASEINELASGSVKVAEDAGTTIMEMIPDIKHTAELIQEISASSNEQNAGAEQINQAIMQLDKVIQQNAAVSEESSSMAEELSSQSMVLRDAISFFKMDNLNHSTNRSKKVLPHVEHKPVHVQPVKSSQSEKPKSHPTPKNPNKGIDIALDDDENYTVYNDLVDKDYEEF</sequence>
<evidence type="ECO:0000313" key="8">
    <source>
        <dbReference type="EMBL" id="QEN03997.1"/>
    </source>
</evidence>
<gene>
    <name evidence="8" type="ORF">EW093_04540</name>
</gene>
<evidence type="ECO:0000259" key="7">
    <source>
        <dbReference type="PROSITE" id="PS51753"/>
    </source>
</evidence>
<dbReference type="SMART" id="SM01358">
    <property type="entry name" value="HBM"/>
    <property type="match status" value="1"/>
</dbReference>
<feature type="compositionally biased region" description="Polar residues" evidence="4">
    <location>
        <begin position="379"/>
        <end position="396"/>
    </location>
</feature>
<dbReference type="GO" id="GO:0004888">
    <property type="term" value="F:transmembrane signaling receptor activity"/>
    <property type="evidence" value="ECO:0007669"/>
    <property type="project" value="TreeGrafter"/>
</dbReference>
<dbReference type="Gene3D" id="1.10.287.950">
    <property type="entry name" value="Methyl-accepting chemotaxis protein"/>
    <property type="match status" value="1"/>
</dbReference>
<feature type="region of interest" description="Disordered" evidence="4">
    <location>
        <begin position="618"/>
        <end position="661"/>
    </location>
</feature>
<dbReference type="Proteomes" id="UP000323824">
    <property type="component" value="Chromosome"/>
</dbReference>
<reference evidence="8 9" key="2">
    <citation type="submission" date="2019-09" db="EMBL/GenBank/DDBJ databases">
        <title>Complete Genome Sequence and Methylome Analysis of free living Spirochaetas.</title>
        <authorList>
            <person name="Leshcheva N."/>
            <person name="Mikheeva N."/>
        </authorList>
    </citation>
    <scope>NUCLEOTIDE SEQUENCE [LARGE SCALE GENOMIC DNA]</scope>
    <source>
        <strain evidence="8 9">P</strain>
    </source>
</reference>
<reference evidence="8 9" key="1">
    <citation type="submission" date="2019-02" db="EMBL/GenBank/DDBJ databases">
        <authorList>
            <person name="Fomenkov A."/>
            <person name="Dubinina G."/>
            <person name="Grabovich M."/>
            <person name="Vincze T."/>
            <person name="Roberts R.J."/>
        </authorList>
    </citation>
    <scope>NUCLEOTIDE SEQUENCE [LARGE SCALE GENOMIC DNA]</scope>
    <source>
        <strain evidence="8 9">P</strain>
    </source>
</reference>
<keyword evidence="5" id="KW-0472">Membrane</keyword>
<feature type="domain" description="Methyl-accepting transducer" evidence="6">
    <location>
        <begin position="378"/>
        <end position="593"/>
    </location>
</feature>
<dbReference type="KEGG" id="sper:EW093_04540"/>
<dbReference type="GO" id="GO:0007165">
    <property type="term" value="P:signal transduction"/>
    <property type="evidence" value="ECO:0007669"/>
    <property type="project" value="UniProtKB-KW"/>
</dbReference>
<evidence type="ECO:0000256" key="4">
    <source>
        <dbReference type="SAM" id="MobiDB-lite"/>
    </source>
</evidence>
<name>A0A5C1Q970_9SPIO</name>
<keyword evidence="5" id="KW-1133">Transmembrane helix</keyword>
<feature type="transmembrane region" description="Helical" evidence="5">
    <location>
        <begin position="12"/>
        <end position="33"/>
    </location>
</feature>
<protein>
    <submittedName>
        <fullName evidence="8">Methyl-accepting chemotaxis protein</fullName>
    </submittedName>
</protein>
<organism evidence="8 9">
    <name type="scientific">Thiospirochaeta perfilievii</name>
    <dbReference type="NCBI Taxonomy" id="252967"/>
    <lineage>
        <taxon>Bacteria</taxon>
        <taxon>Pseudomonadati</taxon>
        <taxon>Spirochaetota</taxon>
        <taxon>Spirochaetia</taxon>
        <taxon>Spirochaetales</taxon>
        <taxon>Spirochaetaceae</taxon>
        <taxon>Thiospirochaeta</taxon>
    </lineage>
</organism>
<evidence type="ECO:0000313" key="9">
    <source>
        <dbReference type="Proteomes" id="UP000323824"/>
    </source>
</evidence>
<keyword evidence="1" id="KW-0145">Chemotaxis</keyword>
<dbReference type="InterPro" id="IPR051310">
    <property type="entry name" value="MCP_chemotaxis"/>
</dbReference>
<feature type="transmembrane region" description="Helical" evidence="5">
    <location>
        <begin position="294"/>
        <end position="317"/>
    </location>
</feature>
<dbReference type="InterPro" id="IPR004089">
    <property type="entry name" value="MCPsignal_dom"/>
</dbReference>
<dbReference type="SMART" id="SM00283">
    <property type="entry name" value="MA"/>
    <property type="match status" value="1"/>
</dbReference>
<evidence type="ECO:0000259" key="6">
    <source>
        <dbReference type="PROSITE" id="PS50111"/>
    </source>
</evidence>
<dbReference type="EMBL" id="CP035807">
    <property type="protein sequence ID" value="QEN03997.1"/>
    <property type="molecule type" value="Genomic_DNA"/>
</dbReference>
<dbReference type="PROSITE" id="PS51753">
    <property type="entry name" value="HBM"/>
    <property type="match status" value="1"/>
</dbReference>
<dbReference type="InterPro" id="IPR032255">
    <property type="entry name" value="HBM"/>
</dbReference>
<evidence type="ECO:0000256" key="2">
    <source>
        <dbReference type="ARBA" id="ARBA00029447"/>
    </source>
</evidence>